<protein>
    <recommendedName>
        <fullName evidence="6">NAD kinase</fullName>
        <ecNumber evidence="6">2.7.1.23</ecNumber>
    </recommendedName>
    <alternativeName>
        <fullName evidence="6">ATP-dependent NAD kinase</fullName>
    </alternativeName>
</protein>
<dbReference type="RefSeq" id="WP_345375682.1">
    <property type="nucleotide sequence ID" value="NZ_BAABLM010000003.1"/>
</dbReference>
<evidence type="ECO:0000256" key="3">
    <source>
        <dbReference type="ARBA" id="ARBA00022857"/>
    </source>
</evidence>
<comment type="subcellular location">
    <subcellularLocation>
        <location evidence="6">Cytoplasm</location>
    </subcellularLocation>
</comment>
<reference evidence="8" key="1">
    <citation type="journal article" date="2019" name="Int. J. Syst. Evol. Microbiol.">
        <title>The Global Catalogue of Microorganisms (GCM) 10K type strain sequencing project: providing services to taxonomists for standard genome sequencing and annotation.</title>
        <authorList>
            <consortium name="The Broad Institute Genomics Platform"/>
            <consortium name="The Broad Institute Genome Sequencing Center for Infectious Disease"/>
            <person name="Wu L."/>
            <person name="Ma J."/>
        </authorList>
    </citation>
    <scope>NUCLEOTIDE SEQUENCE [LARGE SCALE GENOMIC DNA]</scope>
    <source>
        <strain evidence="8">JCM 18956</strain>
    </source>
</reference>
<keyword evidence="2 6" id="KW-0418">Kinase</keyword>
<dbReference type="Gene3D" id="2.60.200.30">
    <property type="entry name" value="Probable inorganic polyphosphate/atp-NAD kinase, domain 2"/>
    <property type="match status" value="1"/>
</dbReference>
<organism evidence="7 8">
    <name type="scientific">Frondihabitans cladoniiphilus</name>
    <dbReference type="NCBI Taxonomy" id="715785"/>
    <lineage>
        <taxon>Bacteria</taxon>
        <taxon>Bacillati</taxon>
        <taxon>Actinomycetota</taxon>
        <taxon>Actinomycetes</taxon>
        <taxon>Micrococcales</taxon>
        <taxon>Microbacteriaceae</taxon>
        <taxon>Frondihabitans</taxon>
    </lineage>
</organism>
<sequence>MANFTVGLVPHPTKSVQPSIDVLRAWQKTPAHDSQTVLVALVDDGPRVGEGIELVEEEEFVSRVDAVISLGGDGTMLGAMRLMAPRPVPVLGVNYGNVGFLVEIEPSELKDALLGLATGDYSLEPHHAIEVSVSSTGFESSFLAFNDLSITRRPGSGVVTADLAVDGTPYGFFKADAVVASTPAGSTAYNYAAGGPILSPAVAAVVVTPVAPMNGIDRSVVLGPDERLKFTIGAGTRSAALELDGRVVFDVSEGTVVKVKLRRDAGVVVRLDAGRHGRKGRLKLSLMDLPLREDQLLELVPPEVRARFVRGH</sequence>
<evidence type="ECO:0000256" key="1">
    <source>
        <dbReference type="ARBA" id="ARBA00022679"/>
    </source>
</evidence>
<dbReference type="Pfam" id="PF01513">
    <property type="entry name" value="NAD_kinase"/>
    <property type="match status" value="1"/>
</dbReference>
<dbReference type="EC" id="2.7.1.23" evidence="6"/>
<evidence type="ECO:0000256" key="6">
    <source>
        <dbReference type="HAMAP-Rule" id="MF_00361"/>
    </source>
</evidence>
<keyword evidence="6" id="KW-0067">ATP-binding</keyword>
<dbReference type="SUPFAM" id="SSF111331">
    <property type="entry name" value="NAD kinase/diacylglycerol kinase-like"/>
    <property type="match status" value="1"/>
</dbReference>
<keyword evidence="4 6" id="KW-0520">NAD</keyword>
<evidence type="ECO:0000256" key="4">
    <source>
        <dbReference type="ARBA" id="ARBA00023027"/>
    </source>
</evidence>
<evidence type="ECO:0000256" key="5">
    <source>
        <dbReference type="ARBA" id="ARBA00047925"/>
    </source>
</evidence>
<dbReference type="InterPro" id="IPR017437">
    <property type="entry name" value="ATP-NAD_kinase_PpnK-typ_C"/>
</dbReference>
<dbReference type="Pfam" id="PF20143">
    <property type="entry name" value="NAD_kinase_C"/>
    <property type="match status" value="1"/>
</dbReference>
<comment type="catalytic activity">
    <reaction evidence="5 6">
        <text>NAD(+) + ATP = ADP + NADP(+) + H(+)</text>
        <dbReference type="Rhea" id="RHEA:18629"/>
        <dbReference type="ChEBI" id="CHEBI:15378"/>
        <dbReference type="ChEBI" id="CHEBI:30616"/>
        <dbReference type="ChEBI" id="CHEBI:57540"/>
        <dbReference type="ChEBI" id="CHEBI:58349"/>
        <dbReference type="ChEBI" id="CHEBI:456216"/>
        <dbReference type="EC" id="2.7.1.23"/>
    </reaction>
</comment>
<feature type="active site" description="Proton acceptor" evidence="6">
    <location>
        <position position="73"/>
    </location>
</feature>
<dbReference type="GO" id="GO:0016301">
    <property type="term" value="F:kinase activity"/>
    <property type="evidence" value="ECO:0007669"/>
    <property type="project" value="UniProtKB-KW"/>
</dbReference>
<comment type="cofactor">
    <cofactor evidence="6">
        <name>a divalent metal cation</name>
        <dbReference type="ChEBI" id="CHEBI:60240"/>
    </cofactor>
</comment>
<keyword evidence="6" id="KW-0963">Cytoplasm</keyword>
<keyword evidence="6" id="KW-0547">Nucleotide-binding</keyword>
<gene>
    <name evidence="6" type="primary">nadK</name>
    <name evidence="7" type="ORF">GCM10025780_19770</name>
</gene>
<comment type="caution">
    <text evidence="6">Lacks conserved residue(s) required for the propagation of feature annotation.</text>
</comment>
<dbReference type="PANTHER" id="PTHR20275:SF0">
    <property type="entry name" value="NAD KINASE"/>
    <property type="match status" value="1"/>
</dbReference>
<feature type="binding site" evidence="6">
    <location>
        <begin position="146"/>
        <end position="147"/>
    </location>
    <ligand>
        <name>NAD(+)</name>
        <dbReference type="ChEBI" id="CHEBI:57540"/>
    </ligand>
</feature>
<keyword evidence="3 6" id="KW-0521">NADP</keyword>
<keyword evidence="1 6" id="KW-0808">Transferase</keyword>
<feature type="binding site" evidence="6">
    <location>
        <position position="211"/>
    </location>
    <ligand>
        <name>NAD(+)</name>
        <dbReference type="ChEBI" id="CHEBI:57540"/>
    </ligand>
</feature>
<evidence type="ECO:0000313" key="7">
    <source>
        <dbReference type="EMBL" id="GAA4675302.1"/>
    </source>
</evidence>
<feature type="binding site" evidence="6">
    <location>
        <begin position="73"/>
        <end position="74"/>
    </location>
    <ligand>
        <name>NAD(+)</name>
        <dbReference type="ChEBI" id="CHEBI:57540"/>
    </ligand>
</feature>
<feature type="binding site" evidence="6">
    <location>
        <position position="174"/>
    </location>
    <ligand>
        <name>NAD(+)</name>
        <dbReference type="ChEBI" id="CHEBI:57540"/>
    </ligand>
</feature>
<dbReference type="InterPro" id="IPR002504">
    <property type="entry name" value="NADK"/>
</dbReference>
<evidence type="ECO:0000256" key="2">
    <source>
        <dbReference type="ARBA" id="ARBA00022777"/>
    </source>
</evidence>
<name>A0ABP8VYH2_9MICO</name>
<comment type="caution">
    <text evidence="7">The sequence shown here is derived from an EMBL/GenBank/DDBJ whole genome shotgun (WGS) entry which is preliminary data.</text>
</comment>
<keyword evidence="8" id="KW-1185">Reference proteome</keyword>
<dbReference type="InterPro" id="IPR017438">
    <property type="entry name" value="ATP-NAD_kinase_N"/>
</dbReference>
<evidence type="ECO:0000313" key="8">
    <source>
        <dbReference type="Proteomes" id="UP001501295"/>
    </source>
</evidence>
<dbReference type="InterPro" id="IPR016064">
    <property type="entry name" value="NAD/diacylglycerol_kinase_sf"/>
</dbReference>
<comment type="similarity">
    <text evidence="6">Belongs to the NAD kinase family.</text>
</comment>
<dbReference type="HAMAP" id="MF_00361">
    <property type="entry name" value="NAD_kinase"/>
    <property type="match status" value="1"/>
</dbReference>
<dbReference type="PANTHER" id="PTHR20275">
    <property type="entry name" value="NAD KINASE"/>
    <property type="match status" value="1"/>
</dbReference>
<feature type="binding site" evidence="6">
    <location>
        <position position="176"/>
    </location>
    <ligand>
        <name>NAD(+)</name>
        <dbReference type="ChEBI" id="CHEBI:57540"/>
    </ligand>
</feature>
<dbReference type="Gene3D" id="3.40.50.10330">
    <property type="entry name" value="Probable inorganic polyphosphate/atp-NAD kinase, domain 1"/>
    <property type="match status" value="1"/>
</dbReference>
<dbReference type="EMBL" id="BAABLM010000003">
    <property type="protein sequence ID" value="GAA4675302.1"/>
    <property type="molecule type" value="Genomic_DNA"/>
</dbReference>
<comment type="function">
    <text evidence="6">Involved in the regulation of the intracellular balance of NAD and NADP, and is a key enzyme in the biosynthesis of NADP. Catalyzes specifically the phosphorylation on 2'-hydroxyl of the adenosine moiety of NAD to yield NADP.</text>
</comment>
<accession>A0ABP8VYH2</accession>
<feature type="binding site" evidence="6">
    <location>
        <position position="184"/>
    </location>
    <ligand>
        <name>NAD(+)</name>
        <dbReference type="ChEBI" id="CHEBI:57540"/>
    </ligand>
</feature>
<proteinExistence type="inferred from homology"/>
<dbReference type="Proteomes" id="UP001501295">
    <property type="component" value="Unassembled WGS sequence"/>
</dbReference>